<dbReference type="EMBL" id="CAMXCT020000057">
    <property type="protein sequence ID" value="CAL1126546.1"/>
    <property type="molecule type" value="Genomic_DNA"/>
</dbReference>
<evidence type="ECO:0000313" key="2">
    <source>
        <dbReference type="EMBL" id="CAL4760483.1"/>
    </source>
</evidence>
<dbReference type="OrthoDB" id="408726at2759"/>
<organism evidence="1">
    <name type="scientific">Cladocopium goreaui</name>
    <dbReference type="NCBI Taxonomy" id="2562237"/>
    <lineage>
        <taxon>Eukaryota</taxon>
        <taxon>Sar</taxon>
        <taxon>Alveolata</taxon>
        <taxon>Dinophyceae</taxon>
        <taxon>Suessiales</taxon>
        <taxon>Symbiodiniaceae</taxon>
        <taxon>Cladocopium</taxon>
    </lineage>
</organism>
<dbReference type="Proteomes" id="UP001152797">
    <property type="component" value="Unassembled WGS sequence"/>
</dbReference>
<dbReference type="AlphaFoldDB" id="A0A9P1BGW6"/>
<evidence type="ECO:0000313" key="3">
    <source>
        <dbReference type="Proteomes" id="UP001152797"/>
    </source>
</evidence>
<keyword evidence="3" id="KW-1185">Reference proteome</keyword>
<protein>
    <submittedName>
        <fullName evidence="1">Uncharacterized protein</fullName>
    </submittedName>
</protein>
<gene>
    <name evidence="1" type="ORF">C1SCF055_LOCUS1694</name>
</gene>
<accession>A0A9P1BGW6</accession>
<evidence type="ECO:0000313" key="1">
    <source>
        <dbReference type="EMBL" id="CAI3973171.1"/>
    </source>
</evidence>
<reference evidence="1" key="1">
    <citation type="submission" date="2022-10" db="EMBL/GenBank/DDBJ databases">
        <authorList>
            <person name="Chen Y."/>
            <person name="Dougan E. K."/>
            <person name="Chan C."/>
            <person name="Rhodes N."/>
            <person name="Thang M."/>
        </authorList>
    </citation>
    <scope>NUCLEOTIDE SEQUENCE</scope>
</reference>
<dbReference type="EMBL" id="CAMXCT010000057">
    <property type="protein sequence ID" value="CAI3973171.1"/>
    <property type="molecule type" value="Genomic_DNA"/>
</dbReference>
<dbReference type="EMBL" id="CAMXCT030000057">
    <property type="protein sequence ID" value="CAL4760483.1"/>
    <property type="molecule type" value="Genomic_DNA"/>
</dbReference>
<comment type="caution">
    <text evidence="1">The sequence shown here is derived from an EMBL/GenBank/DDBJ whole genome shotgun (WGS) entry which is preliminary data.</text>
</comment>
<reference evidence="2 3" key="2">
    <citation type="submission" date="2024-05" db="EMBL/GenBank/DDBJ databases">
        <authorList>
            <person name="Chen Y."/>
            <person name="Shah S."/>
            <person name="Dougan E. K."/>
            <person name="Thang M."/>
            <person name="Chan C."/>
        </authorList>
    </citation>
    <scope>NUCLEOTIDE SEQUENCE [LARGE SCALE GENOMIC DNA]</scope>
</reference>
<sequence>MLQSGSLPDHIIHMYQVESKKAKEGVRNYQTKLINSLFQKGDDGTYRLMTDKHEFEQYRKVFHQTIAKDKAEAMPKTLMLASHFHGNEQLMKRALDNGELISKVDPSSKLEYLQFRKLSSIEVRGNEEAEKVKGTKKMSQDQAHTMASLMSKLKWKFSLAKADEKVMDETGDIPESIKKLAAKAKDACERLLEDGSKLVTSKDLQPVVKEGYKTLSCDITNLQNLLMFGELPERATVNRVSLENFIGGIAQDVEKYNLEIQAAKGTTPSMLIWVWGFFDKLKIGDQTTGTLFEFYTVLKWSFSCLAEGRYPAGSVEANRAGSFLADGFKAVLWALTGDLDYFHAMLGTPNYSAAGGPCMHCRCTLTGPNTWTDFRDEALWRTSRWQGETWRAWEGRTQCVLLTLPGASCWTIAYDWVHVKYLGVDQYIFGSVLSVLVSMVMPNDENTNLENCLAFLKDYFKRHSTPTPFRYLTKLTMFVRTGKYPKLRGKDSEVRHFGPALLALWNMHMNQNLALHKRISLMLKHNVHLEEMITLHNEDFSFPAGAAEDFQKTASGMLVLLNQIADHFVDEGVKCFDITSKTHMLQELAMLSRSMNPKVVWCFMGEDQMQRMQQVAKACVRGNRVDKQTSKLARHYRLGLHLHFLQLAL</sequence>
<name>A0A9P1BGW6_9DINO</name>
<proteinExistence type="predicted"/>